<gene>
    <name evidence="1" type="ORF">V1517DRAFT_336154</name>
</gene>
<keyword evidence="2" id="KW-1185">Reference proteome</keyword>
<protein>
    <submittedName>
        <fullName evidence="1">Uncharacterized protein</fullName>
    </submittedName>
</protein>
<dbReference type="EMBL" id="MU970042">
    <property type="protein sequence ID" value="KAK9325272.1"/>
    <property type="molecule type" value="Genomic_DNA"/>
</dbReference>
<name>A0ACC3TXC6_9ASCO</name>
<proteinExistence type="predicted"/>
<sequence>MASIATQLGINDYPTDPGAGILEQQQYSHLDKVKSDPLWQVNTHYGQSNFQQQSSHSSMFSLDDESNPFLRTYFDPCDINTDPVQYLSSNSRIGLVREPLARPFEDTNRSWMQLDEYATVESRIAPDGLTGVLYNNDVFSELLEPRDVETTGIPWNT</sequence>
<dbReference type="Proteomes" id="UP001489719">
    <property type="component" value="Unassembled WGS sequence"/>
</dbReference>
<comment type="caution">
    <text evidence="1">The sequence shown here is derived from an EMBL/GenBank/DDBJ whole genome shotgun (WGS) entry which is preliminary data.</text>
</comment>
<evidence type="ECO:0000313" key="1">
    <source>
        <dbReference type="EMBL" id="KAK9325272.1"/>
    </source>
</evidence>
<organism evidence="1 2">
    <name type="scientific">Lipomyces orientalis</name>
    <dbReference type="NCBI Taxonomy" id="1233043"/>
    <lineage>
        <taxon>Eukaryota</taxon>
        <taxon>Fungi</taxon>
        <taxon>Dikarya</taxon>
        <taxon>Ascomycota</taxon>
        <taxon>Saccharomycotina</taxon>
        <taxon>Lipomycetes</taxon>
        <taxon>Lipomycetales</taxon>
        <taxon>Lipomycetaceae</taxon>
        <taxon>Lipomyces</taxon>
    </lineage>
</organism>
<evidence type="ECO:0000313" key="2">
    <source>
        <dbReference type="Proteomes" id="UP001489719"/>
    </source>
</evidence>
<reference evidence="2" key="1">
    <citation type="journal article" date="2024" name="Front. Bioeng. Biotechnol.">
        <title>Genome-scale model development and genomic sequencing of the oleaginous clade Lipomyces.</title>
        <authorList>
            <person name="Czajka J.J."/>
            <person name="Han Y."/>
            <person name="Kim J."/>
            <person name="Mondo S.J."/>
            <person name="Hofstad B.A."/>
            <person name="Robles A."/>
            <person name="Haridas S."/>
            <person name="Riley R."/>
            <person name="LaButti K."/>
            <person name="Pangilinan J."/>
            <person name="Andreopoulos W."/>
            <person name="Lipzen A."/>
            <person name="Yan J."/>
            <person name="Wang M."/>
            <person name="Ng V."/>
            <person name="Grigoriev I.V."/>
            <person name="Spatafora J.W."/>
            <person name="Magnuson J.K."/>
            <person name="Baker S.E."/>
            <person name="Pomraning K.R."/>
        </authorList>
    </citation>
    <scope>NUCLEOTIDE SEQUENCE [LARGE SCALE GENOMIC DNA]</scope>
    <source>
        <strain evidence="2">CBS 10300</strain>
    </source>
</reference>
<accession>A0ACC3TXC6</accession>